<name>A0A2T5GJA2_9SPHN</name>
<dbReference type="NCBIfam" id="TIGR00229">
    <property type="entry name" value="sensory_box"/>
    <property type="match status" value="1"/>
</dbReference>
<evidence type="ECO:0000256" key="11">
    <source>
        <dbReference type="ARBA" id="ARBA00023026"/>
    </source>
</evidence>
<gene>
    <name evidence="13" type="ORF">C8J26_3138</name>
</gene>
<keyword evidence="3" id="KW-0597">Phosphoprotein</keyword>
<evidence type="ECO:0000256" key="5">
    <source>
        <dbReference type="ARBA" id="ARBA00022643"/>
    </source>
</evidence>
<evidence type="ECO:0000256" key="6">
    <source>
        <dbReference type="ARBA" id="ARBA00022679"/>
    </source>
</evidence>
<dbReference type="InterPro" id="IPR000014">
    <property type="entry name" value="PAS"/>
</dbReference>
<dbReference type="InterPro" id="IPR036890">
    <property type="entry name" value="HATPase_C_sf"/>
</dbReference>
<dbReference type="PROSITE" id="PS50113">
    <property type="entry name" value="PAC"/>
    <property type="match status" value="1"/>
</dbReference>
<dbReference type="SUPFAM" id="SSF55785">
    <property type="entry name" value="PYP-like sensor domain (PAS domain)"/>
    <property type="match status" value="1"/>
</dbReference>
<evidence type="ECO:0000259" key="12">
    <source>
        <dbReference type="PROSITE" id="PS50113"/>
    </source>
</evidence>
<reference evidence="13 14" key="1">
    <citation type="submission" date="2018-04" db="EMBL/GenBank/DDBJ databases">
        <title>Genomic Encyclopedia of Type Strains, Phase III (KMG-III): the genomes of soil and plant-associated and newly described type strains.</title>
        <authorList>
            <person name="Whitman W."/>
        </authorList>
    </citation>
    <scope>NUCLEOTIDE SEQUENCE [LARGE SCALE GENOMIC DNA]</scope>
    <source>
        <strain evidence="13 14">MA101b</strain>
    </source>
</reference>
<sequence>MKNEALIVAPHAVSGLSSVALASVLDQSVDCVKLIGLDGNIRYMNGNGICAMEIDDFCAVEGQPWADLWPDEARQAIIGSYPQAATGQTVRFRAFCPTAKGSPRWWDVTVSPVTDNAGDHAGYLSVSRDITETETAREALEIAAAEMKHRLKNTYSMIGSLLIGFAKGNADNEAFAHEMAERMGALSTAQALFVSDEVPLELDRLIPALVTPFDQPACPVTIERLSSSIVDQGQANAIALVIGELAVNSAKHGALHHGGNVHVSAVEELESLTILWVERSNQPVLARDRTGGQGLRLMERIVRARRGIIAYDWDDSGLSVRLTFRR</sequence>
<dbReference type="EMBL" id="QAOG01000005">
    <property type="protein sequence ID" value="PTQ59394.1"/>
    <property type="molecule type" value="Genomic_DNA"/>
</dbReference>
<dbReference type="Gene3D" id="3.30.450.20">
    <property type="entry name" value="PAS domain"/>
    <property type="match status" value="1"/>
</dbReference>
<organism evidence="13 14">
    <name type="scientific">Sphingomonas aurantiaca</name>
    <dbReference type="NCBI Taxonomy" id="185949"/>
    <lineage>
        <taxon>Bacteria</taxon>
        <taxon>Pseudomonadati</taxon>
        <taxon>Pseudomonadota</taxon>
        <taxon>Alphaproteobacteria</taxon>
        <taxon>Sphingomonadales</taxon>
        <taxon>Sphingomonadaceae</taxon>
        <taxon>Sphingomonas</taxon>
    </lineage>
</organism>
<keyword evidence="7" id="KW-0677">Repeat</keyword>
<dbReference type="Pfam" id="PF07536">
    <property type="entry name" value="HWE_HK"/>
    <property type="match status" value="1"/>
</dbReference>
<dbReference type="Proteomes" id="UP000244189">
    <property type="component" value="Unassembled WGS sequence"/>
</dbReference>
<keyword evidence="5" id="KW-0288">FMN</keyword>
<evidence type="ECO:0000256" key="3">
    <source>
        <dbReference type="ARBA" id="ARBA00022553"/>
    </source>
</evidence>
<keyword evidence="11" id="KW-0843">Virulence</keyword>
<keyword evidence="4" id="KW-0285">Flavoprotein</keyword>
<dbReference type="AlphaFoldDB" id="A0A2T5GJA2"/>
<evidence type="ECO:0000256" key="1">
    <source>
        <dbReference type="ARBA" id="ARBA00000085"/>
    </source>
</evidence>
<dbReference type="RefSeq" id="WP_056420889.1">
    <property type="nucleotide sequence ID" value="NZ_JASPFN010000001.1"/>
</dbReference>
<evidence type="ECO:0000256" key="7">
    <source>
        <dbReference type="ARBA" id="ARBA00022737"/>
    </source>
</evidence>
<proteinExistence type="predicted"/>
<keyword evidence="10" id="KW-0067">ATP-binding</keyword>
<keyword evidence="9" id="KW-0418">Kinase</keyword>
<evidence type="ECO:0000313" key="14">
    <source>
        <dbReference type="Proteomes" id="UP000244189"/>
    </source>
</evidence>
<keyword evidence="14" id="KW-1185">Reference proteome</keyword>
<evidence type="ECO:0000256" key="8">
    <source>
        <dbReference type="ARBA" id="ARBA00022741"/>
    </source>
</evidence>
<dbReference type="PANTHER" id="PTHR41523">
    <property type="entry name" value="TWO-COMPONENT SYSTEM SENSOR PROTEIN"/>
    <property type="match status" value="1"/>
</dbReference>
<feature type="domain" description="PAC" evidence="12">
    <location>
        <begin position="88"/>
        <end position="142"/>
    </location>
</feature>
<dbReference type="GO" id="GO:0005524">
    <property type="term" value="F:ATP binding"/>
    <property type="evidence" value="ECO:0007669"/>
    <property type="project" value="UniProtKB-KW"/>
</dbReference>
<dbReference type="InterPro" id="IPR035965">
    <property type="entry name" value="PAS-like_dom_sf"/>
</dbReference>
<evidence type="ECO:0000256" key="2">
    <source>
        <dbReference type="ARBA" id="ARBA00012438"/>
    </source>
</evidence>
<dbReference type="InterPro" id="IPR011102">
    <property type="entry name" value="Sig_transdc_His_kinase_HWE"/>
</dbReference>
<dbReference type="PANTHER" id="PTHR41523:SF8">
    <property type="entry name" value="ETHYLENE RESPONSE SENSOR PROTEIN"/>
    <property type="match status" value="1"/>
</dbReference>
<evidence type="ECO:0000256" key="9">
    <source>
        <dbReference type="ARBA" id="ARBA00022777"/>
    </source>
</evidence>
<dbReference type="GO" id="GO:0004673">
    <property type="term" value="F:protein histidine kinase activity"/>
    <property type="evidence" value="ECO:0007669"/>
    <property type="project" value="UniProtKB-EC"/>
</dbReference>
<dbReference type="Pfam" id="PF08448">
    <property type="entry name" value="PAS_4"/>
    <property type="match status" value="1"/>
</dbReference>
<dbReference type="InterPro" id="IPR000700">
    <property type="entry name" value="PAS-assoc_C"/>
</dbReference>
<evidence type="ECO:0000313" key="13">
    <source>
        <dbReference type="EMBL" id="PTQ59394.1"/>
    </source>
</evidence>
<dbReference type="CDD" id="cd00130">
    <property type="entry name" value="PAS"/>
    <property type="match status" value="1"/>
</dbReference>
<dbReference type="EC" id="2.7.13.3" evidence="2"/>
<protein>
    <recommendedName>
        <fullName evidence="2">histidine kinase</fullName>
        <ecNumber evidence="2">2.7.13.3</ecNumber>
    </recommendedName>
</protein>
<comment type="caution">
    <text evidence="13">The sequence shown here is derived from an EMBL/GenBank/DDBJ whole genome shotgun (WGS) entry which is preliminary data.</text>
</comment>
<keyword evidence="6" id="KW-0808">Transferase</keyword>
<evidence type="ECO:0000256" key="10">
    <source>
        <dbReference type="ARBA" id="ARBA00022840"/>
    </source>
</evidence>
<keyword evidence="8" id="KW-0547">Nucleotide-binding</keyword>
<comment type="catalytic activity">
    <reaction evidence="1">
        <text>ATP + protein L-histidine = ADP + protein N-phospho-L-histidine.</text>
        <dbReference type="EC" id="2.7.13.3"/>
    </reaction>
</comment>
<dbReference type="Gene3D" id="3.30.565.10">
    <property type="entry name" value="Histidine kinase-like ATPase, C-terminal domain"/>
    <property type="match status" value="1"/>
</dbReference>
<accession>A0A2T5GJA2</accession>
<evidence type="ECO:0000256" key="4">
    <source>
        <dbReference type="ARBA" id="ARBA00022630"/>
    </source>
</evidence>
<dbReference type="InterPro" id="IPR013656">
    <property type="entry name" value="PAS_4"/>
</dbReference>
<dbReference type="SMART" id="SM00911">
    <property type="entry name" value="HWE_HK"/>
    <property type="match status" value="1"/>
</dbReference>